<protein>
    <submittedName>
        <fullName evidence="2">Uncharacterized protein</fullName>
    </submittedName>
</protein>
<dbReference type="AlphaFoldDB" id="A0A8J4AC87"/>
<keyword evidence="1" id="KW-1133">Transmembrane helix</keyword>
<accession>A0A8J4AC87</accession>
<keyword evidence="3" id="KW-1185">Reference proteome</keyword>
<proteinExistence type="predicted"/>
<sequence>MVFEKANSEILGARNLVAHDALRALGVGTDILKRTTKLLPEFSLESVDRTLCRSFKSDGVWNFWGNSDAARRAFESRNTAPKISPDDRLAHEVDNFITDIAVELTIARYLGVMRQRYAELRDFSRERHGKFNARQIARLRKDVLTLSLDLGSVSRDVERVGSSALRDEDGAYFQIRYAFDSPRIFEPTKSLIREVRTGQLVSARELAAADREYREILGAVVSLGSSIDAMRTGRLALLVAAVSLVVAFLTFLITGPGDNAPAETLWRLLASWAFNGSG</sequence>
<dbReference type="Proteomes" id="UP000614996">
    <property type="component" value="Unassembled WGS sequence"/>
</dbReference>
<reference evidence="3" key="1">
    <citation type="journal article" date="2021" name="Int. J. Syst. Evol. Microbiol.">
        <title>Actinocatenispora comari sp. nov., an endophytic actinomycete isolated from aerial parts of Comarum salesowianum.</title>
        <authorList>
            <person name="Oyunbileg N."/>
            <person name="Iizaka Y."/>
            <person name="Hamada M."/>
            <person name="Davaapurev B.O."/>
            <person name="Fukumoto A."/>
            <person name="Tsetseg B."/>
            <person name="Kato F."/>
            <person name="Tamura T."/>
            <person name="Batkhuu J."/>
            <person name="Anzai Y."/>
        </authorList>
    </citation>
    <scope>NUCLEOTIDE SEQUENCE [LARGE SCALE GENOMIC DNA]</scope>
    <source>
        <strain evidence="3">NUM-2625</strain>
    </source>
</reference>
<evidence type="ECO:0000256" key="1">
    <source>
        <dbReference type="SAM" id="Phobius"/>
    </source>
</evidence>
<gene>
    <name evidence="2" type="ORF">NUM_23110</name>
</gene>
<keyword evidence="1" id="KW-0472">Membrane</keyword>
<comment type="caution">
    <text evidence="2">The sequence shown here is derived from an EMBL/GenBank/DDBJ whole genome shotgun (WGS) entry which is preliminary data.</text>
</comment>
<name>A0A8J4AC87_9ACTN</name>
<keyword evidence="1" id="KW-0812">Transmembrane</keyword>
<evidence type="ECO:0000313" key="3">
    <source>
        <dbReference type="Proteomes" id="UP000614996"/>
    </source>
</evidence>
<feature type="transmembrane region" description="Helical" evidence="1">
    <location>
        <begin position="235"/>
        <end position="253"/>
    </location>
</feature>
<evidence type="ECO:0000313" key="2">
    <source>
        <dbReference type="EMBL" id="GIL27057.1"/>
    </source>
</evidence>
<dbReference type="EMBL" id="BOPO01000037">
    <property type="protein sequence ID" value="GIL27057.1"/>
    <property type="molecule type" value="Genomic_DNA"/>
</dbReference>
<organism evidence="2 3">
    <name type="scientific">Actinocatenispora comari</name>
    <dbReference type="NCBI Taxonomy" id="2807577"/>
    <lineage>
        <taxon>Bacteria</taxon>
        <taxon>Bacillati</taxon>
        <taxon>Actinomycetota</taxon>
        <taxon>Actinomycetes</taxon>
        <taxon>Micromonosporales</taxon>
        <taxon>Micromonosporaceae</taxon>
        <taxon>Actinocatenispora</taxon>
    </lineage>
</organism>